<dbReference type="AlphaFoldDB" id="A0A8X7MWY4"/>
<dbReference type="InterPro" id="IPR020541">
    <property type="entry name" value="Chorismate_synthase_CS"/>
</dbReference>
<evidence type="ECO:0000256" key="5">
    <source>
        <dbReference type="ARBA" id="ARBA00022605"/>
    </source>
</evidence>
<dbReference type="PROSITE" id="PS00789">
    <property type="entry name" value="CHORISMATE_SYNTHASE_3"/>
    <property type="match status" value="1"/>
</dbReference>
<comment type="cofactor">
    <cofactor evidence="8">
        <name>FMNH2</name>
        <dbReference type="ChEBI" id="CHEBI:57618"/>
    </cofactor>
    <text evidence="8">Reduced FMN (FMNH(2)).</text>
</comment>
<dbReference type="InterPro" id="IPR035904">
    <property type="entry name" value="Chorismate_synth_AroC_sf"/>
</dbReference>
<evidence type="ECO:0000256" key="9">
    <source>
        <dbReference type="SAM" id="MobiDB-lite"/>
    </source>
</evidence>
<evidence type="ECO:0000256" key="2">
    <source>
        <dbReference type="ARBA" id="ARBA00008014"/>
    </source>
</evidence>
<dbReference type="PANTHER" id="PTHR21085">
    <property type="entry name" value="CHORISMATE SYNTHASE"/>
    <property type="match status" value="1"/>
</dbReference>
<gene>
    <name evidence="10" type="ORF">A4X06_0g2840</name>
</gene>
<dbReference type="SUPFAM" id="SSF103263">
    <property type="entry name" value="Chorismate synthase, AroC"/>
    <property type="match status" value="1"/>
</dbReference>
<name>A0A8X7MWY4_9BASI</name>
<keyword evidence="6 8" id="KW-0057">Aromatic amino acid biosynthesis</keyword>
<comment type="catalytic activity">
    <reaction evidence="8">
        <text>5-O-(1-carboxyvinyl)-3-phosphoshikimate = chorismate + phosphate</text>
        <dbReference type="Rhea" id="RHEA:21020"/>
        <dbReference type="ChEBI" id="CHEBI:29748"/>
        <dbReference type="ChEBI" id="CHEBI:43474"/>
        <dbReference type="ChEBI" id="CHEBI:57701"/>
        <dbReference type="EC" id="4.2.3.5"/>
    </reaction>
</comment>
<dbReference type="GO" id="GO:0008652">
    <property type="term" value="P:amino acid biosynthetic process"/>
    <property type="evidence" value="ECO:0007669"/>
    <property type="project" value="UniProtKB-KW"/>
</dbReference>
<evidence type="ECO:0000313" key="11">
    <source>
        <dbReference type="Proteomes" id="UP000077684"/>
    </source>
</evidence>
<dbReference type="PROSITE" id="PS00787">
    <property type="entry name" value="CHORISMATE_SYNTHASE_1"/>
    <property type="match status" value="1"/>
</dbReference>
<dbReference type="Gene3D" id="3.60.150.10">
    <property type="entry name" value="Chorismate synthase AroC"/>
    <property type="match status" value="1"/>
</dbReference>
<evidence type="ECO:0000256" key="1">
    <source>
        <dbReference type="ARBA" id="ARBA00005044"/>
    </source>
</evidence>
<evidence type="ECO:0000256" key="4">
    <source>
        <dbReference type="ARBA" id="ARBA00013036"/>
    </source>
</evidence>
<dbReference type="GO" id="GO:0009073">
    <property type="term" value="P:aromatic amino acid family biosynthetic process"/>
    <property type="evidence" value="ECO:0007669"/>
    <property type="project" value="UniProtKB-KW"/>
</dbReference>
<dbReference type="InterPro" id="IPR000453">
    <property type="entry name" value="Chorismate_synth"/>
</dbReference>
<evidence type="ECO:0000313" key="10">
    <source>
        <dbReference type="EMBL" id="KAE8251030.1"/>
    </source>
</evidence>
<dbReference type="EMBL" id="LWDE02000237">
    <property type="protein sequence ID" value="KAE8251030.1"/>
    <property type="molecule type" value="Genomic_DNA"/>
</dbReference>
<dbReference type="GO" id="GO:0004107">
    <property type="term" value="F:chorismate synthase activity"/>
    <property type="evidence" value="ECO:0007669"/>
    <property type="project" value="UniProtKB-EC"/>
</dbReference>
<keyword evidence="7 8" id="KW-0456">Lyase</keyword>
<feature type="compositionally biased region" description="Basic and acidic residues" evidence="9">
    <location>
        <begin position="411"/>
        <end position="435"/>
    </location>
</feature>
<dbReference type="HAMAP" id="MF_00300">
    <property type="entry name" value="Chorismate_synth"/>
    <property type="match status" value="1"/>
</dbReference>
<dbReference type="PANTHER" id="PTHR21085:SF0">
    <property type="entry name" value="CHORISMATE SYNTHASE"/>
    <property type="match status" value="1"/>
</dbReference>
<keyword evidence="5 8" id="KW-0028">Amino-acid biosynthesis</keyword>
<evidence type="ECO:0000256" key="7">
    <source>
        <dbReference type="ARBA" id="ARBA00023239"/>
    </source>
</evidence>
<dbReference type="FunFam" id="3.60.150.10:FF:000004">
    <property type="entry name" value="Chorismate synthase"/>
    <property type="match status" value="1"/>
</dbReference>
<accession>A0A8X7MWY4</accession>
<comment type="similarity">
    <text evidence="2 8">Belongs to the chorismate synthase family.</text>
</comment>
<dbReference type="Pfam" id="PF01264">
    <property type="entry name" value="Chorismate_synt"/>
    <property type="match status" value="1"/>
</dbReference>
<dbReference type="GO" id="GO:0010181">
    <property type="term" value="F:FMN binding"/>
    <property type="evidence" value="ECO:0007669"/>
    <property type="project" value="TreeGrafter"/>
</dbReference>
<dbReference type="NCBIfam" id="NF003793">
    <property type="entry name" value="PRK05382.1"/>
    <property type="match status" value="1"/>
</dbReference>
<evidence type="ECO:0000256" key="3">
    <source>
        <dbReference type="ARBA" id="ARBA00011881"/>
    </source>
</evidence>
<feature type="region of interest" description="Disordered" evidence="9">
    <location>
        <begin position="394"/>
        <end position="435"/>
    </location>
</feature>
<proteinExistence type="inferred from homology"/>
<protein>
    <recommendedName>
        <fullName evidence="4 8">Chorismate synthase</fullName>
        <ecNumber evidence="4 8">4.2.3.5</ecNumber>
    </recommendedName>
</protein>
<comment type="subunit">
    <text evidence="3">Homotetramer.</text>
</comment>
<feature type="region of interest" description="Disordered" evidence="9">
    <location>
        <begin position="173"/>
        <end position="192"/>
    </location>
</feature>
<reference evidence="10" key="1">
    <citation type="submission" date="2016-04" db="EMBL/GenBank/DDBJ databases">
        <authorList>
            <person name="Nguyen H.D."/>
            <person name="Samba Siva P."/>
            <person name="Cullis J."/>
            <person name="Levesque C.A."/>
            <person name="Hambleton S."/>
        </authorList>
    </citation>
    <scope>NUCLEOTIDE SEQUENCE</scope>
    <source>
        <strain evidence="10">DAOMC 236426</strain>
    </source>
</reference>
<evidence type="ECO:0000256" key="6">
    <source>
        <dbReference type="ARBA" id="ARBA00023141"/>
    </source>
</evidence>
<dbReference type="PROSITE" id="PS00788">
    <property type="entry name" value="CHORISMATE_SYNTHASE_2"/>
    <property type="match status" value="1"/>
</dbReference>
<dbReference type="EC" id="4.2.3.5" evidence="4 8"/>
<dbReference type="CDD" id="cd07304">
    <property type="entry name" value="Chorismate_synthase"/>
    <property type="match status" value="1"/>
</dbReference>
<keyword evidence="11" id="KW-1185">Reference proteome</keyword>
<dbReference type="NCBIfam" id="TIGR00033">
    <property type="entry name" value="aroC"/>
    <property type="match status" value="1"/>
</dbReference>
<dbReference type="Proteomes" id="UP000077684">
    <property type="component" value="Unassembled WGS sequence"/>
</dbReference>
<sequence length="435" mass="46613">MSTFGSHFRVTTYGESHCASVGCIVDGCPPGMALSDDDVQVQLSRRRPGQSNLTTPRDEKDRVQIQSGVEKGITLGTPIAMRVQNQDQRPNDYTDRTLDLYPRPSHADYTYLEKYGVKASSGGGRSSARETIGRVAAGAVAEKYLKDAFGVEIVAFVSSVGKIHIPRFPDESLTIGQSAQGTDPLGEDGEEPLSEEFRKLLRTVTREAVDQNLIRCPHTEAAKKMEERVIAAKDAHDSIGGTVTCVIRGVPIGLGEPCFDKLEAKLAHAMLSIPATKAFEVGSGFRGTEVPGSKHNDAFVRRADGKLGTLTNWSGGIQGGITNGEDIYFRIGFKSPATISQEQRTASYAGEDGILTTRGRHDPCVVPRAVPIVEAMAALVIIDAVLAQDGRVASSARLPPGPVRALPPSMRRADDPQAEAEKAAHQAGEKVIDAQ</sequence>
<evidence type="ECO:0000256" key="8">
    <source>
        <dbReference type="RuleBase" id="RU000605"/>
    </source>
</evidence>
<dbReference type="GO" id="GO:0005829">
    <property type="term" value="C:cytosol"/>
    <property type="evidence" value="ECO:0007669"/>
    <property type="project" value="TreeGrafter"/>
</dbReference>
<comment type="caution">
    <text evidence="10">The sequence shown here is derived from an EMBL/GenBank/DDBJ whole genome shotgun (WGS) entry which is preliminary data.</text>
</comment>
<organism evidence="10 11">
    <name type="scientific">Tilletia controversa</name>
    <name type="common">dwarf bunt fungus</name>
    <dbReference type="NCBI Taxonomy" id="13291"/>
    <lineage>
        <taxon>Eukaryota</taxon>
        <taxon>Fungi</taxon>
        <taxon>Dikarya</taxon>
        <taxon>Basidiomycota</taxon>
        <taxon>Ustilaginomycotina</taxon>
        <taxon>Exobasidiomycetes</taxon>
        <taxon>Tilletiales</taxon>
        <taxon>Tilletiaceae</taxon>
        <taxon>Tilletia</taxon>
    </lineage>
</organism>
<dbReference type="GO" id="GO:0009423">
    <property type="term" value="P:chorismate biosynthetic process"/>
    <property type="evidence" value="ECO:0007669"/>
    <property type="project" value="TreeGrafter"/>
</dbReference>
<reference evidence="10" key="2">
    <citation type="journal article" date="2019" name="IMA Fungus">
        <title>Genome sequencing and comparison of five Tilletia species to identify candidate genes for the detection of regulated species infecting wheat.</title>
        <authorList>
            <person name="Nguyen H.D.T."/>
            <person name="Sultana T."/>
            <person name="Kesanakurti P."/>
            <person name="Hambleton S."/>
        </authorList>
    </citation>
    <scope>NUCLEOTIDE SEQUENCE</scope>
    <source>
        <strain evidence="10">DAOMC 236426</strain>
    </source>
</reference>
<comment type="pathway">
    <text evidence="1 8">Metabolic intermediate biosynthesis; chorismate biosynthesis; chorismate from D-erythrose 4-phosphate and phosphoenolpyruvate: step 7/7.</text>
</comment>